<accession>A0A7M1B7P3</accession>
<keyword evidence="4" id="KW-1185">Reference proteome</keyword>
<organism evidence="3 4">
    <name type="scientific">Sulfurimonas paralvinellae</name>
    <dbReference type="NCBI Taxonomy" id="317658"/>
    <lineage>
        <taxon>Bacteria</taxon>
        <taxon>Pseudomonadati</taxon>
        <taxon>Campylobacterota</taxon>
        <taxon>Epsilonproteobacteria</taxon>
        <taxon>Campylobacterales</taxon>
        <taxon>Sulfurimonadaceae</taxon>
        <taxon>Sulfurimonas</taxon>
    </lineage>
</organism>
<sequence length="383" mass="43273">MTDIKKSIGQNEITNTEEVTVFEDKLSSDELASIKEKAKEFLGFFEGKDKSEIRGILESVTLEDVESLENSSELLGSKISDMQSIDDTQSNDIAKTLVTLSNEISDINPNKHNLSAKSFFSMLPFIGTPINRYLTKFKSASELIDEILNSLDEGEKLLRDDNVVLQHDKERYKKAAINLQRKALVMQHVINAIEENIENLDEKEKEFYVNNLMLNLQKKIRSIYEILIVTQESFLSNDFIINTNWELIDNISNVKVVTKRALEIGVSMLVALENQKNVIEAVEKTKEATNELIVGNAKRMNEQGTEIYKKAGEATLNVASLKEAFAHIDEAMTKINTLKSEALKQAKEEVSVMRDISQKLENKIQEVEAIENITASKVPNLEI</sequence>
<dbReference type="AlphaFoldDB" id="A0A7M1B7P3"/>
<dbReference type="InterPro" id="IPR008863">
    <property type="entry name" value="Toxic_anion-R_TelA"/>
</dbReference>
<evidence type="ECO:0000256" key="2">
    <source>
        <dbReference type="SAM" id="Coils"/>
    </source>
</evidence>
<comment type="similarity">
    <text evidence="1">Belongs to the TelA family.</text>
</comment>
<reference evidence="3 4" key="1">
    <citation type="submission" date="2019-07" db="EMBL/GenBank/DDBJ databases">
        <title>Sulfurimonas paralvinellae sp. nov., a novel mesophilic, hydrogen- and sulfur-oxidizing chemolithoautotroph within the Epsilonproteo- bacteria isolated from a deep-sea hydrothermal vent polychaete nest, reclassification of Thiomicrospira denitrificans as Sulfurimonas denitrificans comb. nov. and emended description of the genus Sulfurimonas.</title>
        <authorList>
            <person name="Wang S."/>
            <person name="Jiang L."/>
            <person name="Shao Z."/>
        </authorList>
    </citation>
    <scope>NUCLEOTIDE SEQUENCE [LARGE SCALE GENOMIC DNA]</scope>
    <source>
        <strain evidence="3 4">GO25</strain>
    </source>
</reference>
<dbReference type="KEGG" id="spal:FM071_04995"/>
<protein>
    <recommendedName>
        <fullName evidence="5">Toxic anion resistance protein</fullName>
    </recommendedName>
</protein>
<feature type="coiled-coil region" evidence="2">
    <location>
        <begin position="321"/>
        <end position="373"/>
    </location>
</feature>
<evidence type="ECO:0000313" key="4">
    <source>
        <dbReference type="Proteomes" id="UP000593580"/>
    </source>
</evidence>
<name>A0A7M1B7P3_9BACT</name>
<dbReference type="PANTHER" id="PTHR38432">
    <property type="entry name" value="TELA-LIKE PROTEIN SAOUHSC_01408"/>
    <property type="match status" value="1"/>
</dbReference>
<dbReference type="PANTHER" id="PTHR38432:SF1">
    <property type="entry name" value="TELA-LIKE PROTEIN SAOUHSC_01408"/>
    <property type="match status" value="1"/>
</dbReference>
<evidence type="ECO:0000256" key="1">
    <source>
        <dbReference type="ARBA" id="ARBA00005541"/>
    </source>
</evidence>
<dbReference type="Proteomes" id="UP000593580">
    <property type="component" value="Chromosome"/>
</dbReference>
<evidence type="ECO:0008006" key="5">
    <source>
        <dbReference type="Google" id="ProtNLM"/>
    </source>
</evidence>
<dbReference type="EMBL" id="CP041406">
    <property type="protein sequence ID" value="QOP45675.1"/>
    <property type="molecule type" value="Genomic_DNA"/>
</dbReference>
<gene>
    <name evidence="3" type="ORF">FM071_04995</name>
</gene>
<keyword evidence="2" id="KW-0175">Coiled coil</keyword>
<dbReference type="RefSeq" id="WP_193111922.1">
    <property type="nucleotide sequence ID" value="NZ_CP041406.1"/>
</dbReference>
<proteinExistence type="inferred from homology"/>
<dbReference type="Pfam" id="PF05816">
    <property type="entry name" value="TelA"/>
    <property type="match status" value="1"/>
</dbReference>
<evidence type="ECO:0000313" key="3">
    <source>
        <dbReference type="EMBL" id="QOP45675.1"/>
    </source>
</evidence>